<dbReference type="PANTHER" id="PTHR33266:SF1">
    <property type="entry name" value="F-BOX DOMAIN-CONTAINING PROTEIN"/>
    <property type="match status" value="1"/>
</dbReference>
<organism evidence="2">
    <name type="scientific">Entomoneis paludosa</name>
    <dbReference type="NCBI Taxonomy" id="265537"/>
    <lineage>
        <taxon>Eukaryota</taxon>
        <taxon>Sar</taxon>
        <taxon>Stramenopiles</taxon>
        <taxon>Ochrophyta</taxon>
        <taxon>Bacillariophyta</taxon>
        <taxon>Bacillariophyceae</taxon>
        <taxon>Bacillariophycidae</taxon>
        <taxon>Entomoneidaceae</taxon>
        <taxon>Entomoneis</taxon>
    </lineage>
</organism>
<gene>
    <name evidence="2" type="ORF">APAL1065_LOCUS5515</name>
</gene>
<name>A0A7S2VDI2_9STRA</name>
<feature type="compositionally biased region" description="Acidic residues" evidence="1">
    <location>
        <begin position="38"/>
        <end position="50"/>
    </location>
</feature>
<feature type="compositionally biased region" description="Basic and acidic residues" evidence="1">
    <location>
        <begin position="10"/>
        <end position="21"/>
    </location>
</feature>
<reference evidence="2" key="1">
    <citation type="submission" date="2021-01" db="EMBL/GenBank/DDBJ databases">
        <authorList>
            <person name="Corre E."/>
            <person name="Pelletier E."/>
            <person name="Niang G."/>
            <person name="Scheremetjew M."/>
            <person name="Finn R."/>
            <person name="Kale V."/>
            <person name="Holt S."/>
            <person name="Cochrane G."/>
            <person name="Meng A."/>
            <person name="Brown T."/>
            <person name="Cohen L."/>
        </authorList>
    </citation>
    <scope>NUCLEOTIDE SEQUENCE</scope>
    <source>
        <strain evidence="2">CCMP125</strain>
    </source>
</reference>
<evidence type="ECO:0000313" key="2">
    <source>
        <dbReference type="EMBL" id="CAD9951453.1"/>
    </source>
</evidence>
<dbReference type="EMBL" id="HBHT01008237">
    <property type="protein sequence ID" value="CAD9951453.1"/>
    <property type="molecule type" value="Transcribed_RNA"/>
</dbReference>
<feature type="compositionally biased region" description="Basic and acidic residues" evidence="1">
    <location>
        <begin position="51"/>
        <end position="61"/>
    </location>
</feature>
<dbReference type="AlphaFoldDB" id="A0A7S2VDI2"/>
<feature type="region of interest" description="Disordered" evidence="1">
    <location>
        <begin position="1"/>
        <end position="61"/>
    </location>
</feature>
<feature type="compositionally biased region" description="Basic and acidic residues" evidence="1">
    <location>
        <begin position="28"/>
        <end position="37"/>
    </location>
</feature>
<evidence type="ECO:0000256" key="1">
    <source>
        <dbReference type="SAM" id="MobiDB-lite"/>
    </source>
</evidence>
<proteinExistence type="predicted"/>
<dbReference type="PANTHER" id="PTHR33266">
    <property type="entry name" value="CHROMOSOME 15, WHOLE GENOME SHOTGUN SEQUENCE"/>
    <property type="match status" value="1"/>
</dbReference>
<protein>
    <submittedName>
        <fullName evidence="2">Uncharacterized protein</fullName>
    </submittedName>
</protein>
<sequence>MNGKGARKLPLTDDRTLDSSQKKTKRSTSSDEQKVSTEEEEKMTETPGEDPEPKLRGKLGDHIRDDEFVETVSQEEKESVKGMTVNILIKTQNEFLENMFKFNLRHFLKTGEKIDKISVAIEGLRVAVQDFGFDMTLAHDCDVVAFRERLSEVRKWHKEERDRKRFLAPLLPVVQSSGTGKSRLLFEVRKLLVGHKEACRSILLTGQAAKSKDNKEIKERKNYDEVYCCDKSESEQSSKNSLRTFILKQCQEASKGNAKDEENTPIHVFLFFDEAQHLTVNQGFLFRVLRWIVRERSFQSTTHGGPYQITAVLAGTNSSLANFFPEEEIESNNSRVLQNDSGAYFLEGNEPYPPFFMLRTQGCLSQVSPLTITTDNDSSEYQKMIRFSRPLFKILHDNDKLSSNAEYDIATKIVLGETTSWITKTKSSLSVLATRIQMGATSTSVVSELVSKGYAHLTFFRSKDGDKMDISSLASFAFLPDPVCARIAMCLMDEQFESVARLNESAKVHGAIKGAPKTKLVKMMGRIFSTGLCFPAKGDLGEIAVALYLLFCGDILRKEENGDDKSFWYHKLSVDFSSWMQHVWNLESSAAPSPTFGNLMINCIQFFRYPLKSSLKELGDAAFLKSLYEKACSIYCSANTEAIDAVVPCYDPNGNVHIPVFVSIKNYAALYPKAATMFLQGSYETLCREGISTGILLLVIAGQDRNEVSLSAYEDAWNKTYSKDILISASQSEQPDFRKKLCVGYVCVHDDQFEIHKMLRDSSFTKDQQTAEVYSMHSELIHREQVEGNVELPGRYSKGAREFFEETCGVVAKK</sequence>
<accession>A0A7S2VDI2</accession>